<protein>
    <submittedName>
        <fullName evidence="1">Uncharacterized protein</fullName>
    </submittedName>
</protein>
<dbReference type="AlphaFoldDB" id="A0A1B7LHI9"/>
<evidence type="ECO:0000313" key="2">
    <source>
        <dbReference type="Proteomes" id="UP000078532"/>
    </source>
</evidence>
<evidence type="ECO:0000313" key="1">
    <source>
        <dbReference type="EMBL" id="OAT85766.1"/>
    </source>
</evidence>
<sequence length="68" mass="7165">MPDRKAGANPPGKRDCGLKAKTAVAKKAAAAPRPASVQPARFLSLLHKCSKARKSRIFPGLALRLACV</sequence>
<dbReference type="EMBL" id="LYVF01000047">
    <property type="protein sequence ID" value="OAT85766.1"/>
    <property type="molecule type" value="Genomic_DNA"/>
</dbReference>
<dbReference type="Proteomes" id="UP000078532">
    <property type="component" value="Unassembled WGS sequence"/>
</dbReference>
<gene>
    <name evidence="1" type="ORF">A6M21_04525</name>
</gene>
<proteinExistence type="predicted"/>
<accession>A0A1B7LHI9</accession>
<name>A0A1B7LHI9_9FIRM</name>
<organism evidence="1 2">
    <name type="scientific">Desulfotomaculum copahuensis</name>
    <dbReference type="NCBI Taxonomy" id="1838280"/>
    <lineage>
        <taxon>Bacteria</taxon>
        <taxon>Bacillati</taxon>
        <taxon>Bacillota</taxon>
        <taxon>Clostridia</taxon>
        <taxon>Eubacteriales</taxon>
        <taxon>Desulfotomaculaceae</taxon>
        <taxon>Desulfotomaculum</taxon>
    </lineage>
</organism>
<reference evidence="1 2" key="1">
    <citation type="submission" date="2016-04" db="EMBL/GenBank/DDBJ databases">
        <authorList>
            <person name="Evans L.H."/>
            <person name="Alamgir A."/>
            <person name="Owens N."/>
            <person name="Weber N.D."/>
            <person name="Virtaneva K."/>
            <person name="Barbian K."/>
            <person name="Babar A."/>
            <person name="Rosenke K."/>
        </authorList>
    </citation>
    <scope>NUCLEOTIDE SEQUENCE [LARGE SCALE GENOMIC DNA]</scope>
    <source>
        <strain evidence="1 2">LMa1</strain>
    </source>
</reference>
<keyword evidence="2" id="KW-1185">Reference proteome</keyword>
<comment type="caution">
    <text evidence="1">The sequence shown here is derived from an EMBL/GenBank/DDBJ whole genome shotgun (WGS) entry which is preliminary data.</text>
</comment>